<feature type="coiled-coil region" evidence="1">
    <location>
        <begin position="33"/>
        <end position="81"/>
    </location>
</feature>
<dbReference type="STRING" id="497965.Cyan7822_2312"/>
<feature type="transmembrane region" description="Helical" evidence="2">
    <location>
        <begin position="147"/>
        <end position="168"/>
    </location>
</feature>
<protein>
    <submittedName>
        <fullName evidence="3">Uncharacterized protein</fullName>
    </submittedName>
</protein>
<organism evidence="3 4">
    <name type="scientific">Gloeothece verrucosa (strain PCC 7822)</name>
    <name type="common">Cyanothece sp. (strain PCC 7822)</name>
    <dbReference type="NCBI Taxonomy" id="497965"/>
    <lineage>
        <taxon>Bacteria</taxon>
        <taxon>Bacillati</taxon>
        <taxon>Cyanobacteriota</taxon>
        <taxon>Cyanophyceae</taxon>
        <taxon>Oscillatoriophycideae</taxon>
        <taxon>Chroococcales</taxon>
        <taxon>Aphanothecaceae</taxon>
        <taxon>Gloeothece</taxon>
        <taxon>Gloeothece verrucosa</taxon>
    </lineage>
</organism>
<sequence length="181" mass="20381">MTTNSLNEAVFLSSTEPFPSKSSYRASVPLSVYRELAQELKGTQQKIKRLEFQNQNLVQENQQLRQQIAAITRATEQLNQVVEQADSPKRVSSEIDLRQKNLKSSTKKLKSTEIFPLSSRNLTQIDIPPHAQRSLTQMEGEKTINGWVLALGIFLIVLTTCTGAFLIVNSRVGHKFPISVR</sequence>
<dbReference type="RefSeq" id="WP_013322395.1">
    <property type="nucleotide sequence ID" value="NC_014501.1"/>
</dbReference>
<evidence type="ECO:0000256" key="1">
    <source>
        <dbReference type="SAM" id="Coils"/>
    </source>
</evidence>
<dbReference type="Proteomes" id="UP000008206">
    <property type="component" value="Chromosome"/>
</dbReference>
<reference evidence="4" key="1">
    <citation type="journal article" date="2011" name="MBio">
        <title>Novel metabolic attributes of the genus Cyanothece, comprising a group of unicellular nitrogen-fixing Cyanobacteria.</title>
        <authorList>
            <person name="Bandyopadhyay A."/>
            <person name="Elvitigala T."/>
            <person name="Welsh E."/>
            <person name="Stockel J."/>
            <person name="Liberton M."/>
            <person name="Min H."/>
            <person name="Sherman L.A."/>
            <person name="Pakrasi H.B."/>
        </authorList>
    </citation>
    <scope>NUCLEOTIDE SEQUENCE [LARGE SCALE GENOMIC DNA]</scope>
    <source>
        <strain evidence="4">PCC 7822</strain>
    </source>
</reference>
<evidence type="ECO:0000313" key="4">
    <source>
        <dbReference type="Proteomes" id="UP000008206"/>
    </source>
</evidence>
<keyword evidence="2" id="KW-0812">Transmembrane</keyword>
<dbReference type="KEGG" id="cyj:Cyan7822_2312"/>
<keyword evidence="2" id="KW-0472">Membrane</keyword>
<dbReference type="EMBL" id="CP002198">
    <property type="protein sequence ID" value="ADN14290.1"/>
    <property type="molecule type" value="Genomic_DNA"/>
</dbReference>
<dbReference type="eggNOG" id="ENOG5032FF3">
    <property type="taxonomic scope" value="Bacteria"/>
</dbReference>
<name>E0UF38_GLOV7</name>
<accession>E0UF38</accession>
<dbReference type="HOGENOM" id="CLU_133140_0_0_3"/>
<keyword evidence="4" id="KW-1185">Reference proteome</keyword>
<dbReference type="OrthoDB" id="425114at2"/>
<evidence type="ECO:0000256" key="2">
    <source>
        <dbReference type="SAM" id="Phobius"/>
    </source>
</evidence>
<proteinExistence type="predicted"/>
<keyword evidence="2" id="KW-1133">Transmembrane helix</keyword>
<gene>
    <name evidence="3" type="ordered locus">Cyan7822_2312</name>
</gene>
<keyword evidence="1" id="KW-0175">Coiled coil</keyword>
<dbReference type="AlphaFoldDB" id="E0UF38"/>
<evidence type="ECO:0000313" key="3">
    <source>
        <dbReference type="EMBL" id="ADN14290.1"/>
    </source>
</evidence>